<dbReference type="PROSITE" id="PS51184">
    <property type="entry name" value="JMJC"/>
    <property type="match status" value="1"/>
</dbReference>
<dbReference type="Gene3D" id="2.60.120.10">
    <property type="entry name" value="Jelly Rolls"/>
    <property type="match status" value="1"/>
</dbReference>
<reference evidence="2" key="1">
    <citation type="journal article" date="2020" name="J. Eukaryot. Microbiol.">
        <title>De novo Sequencing, Assembly and Annotation of the Transcriptome for the Free-Living Testate Amoeba Arcella intermedia.</title>
        <authorList>
            <person name="Ribeiro G.M."/>
            <person name="Porfirio-Sousa A.L."/>
            <person name="Maurer-Alcala X.X."/>
            <person name="Katz L.A."/>
            <person name="Lahr D.J.G."/>
        </authorList>
    </citation>
    <scope>NUCLEOTIDE SEQUENCE</scope>
</reference>
<dbReference type="Pfam" id="PF13621">
    <property type="entry name" value="Cupin_8"/>
    <property type="match status" value="1"/>
</dbReference>
<protein>
    <recommendedName>
        <fullName evidence="1">JmjC domain-containing protein</fullName>
    </recommendedName>
</protein>
<name>A0A6B2L6L0_9EUKA</name>
<evidence type="ECO:0000259" key="1">
    <source>
        <dbReference type="PROSITE" id="PS51184"/>
    </source>
</evidence>
<dbReference type="InterPro" id="IPR041667">
    <property type="entry name" value="Cupin_8"/>
</dbReference>
<organism evidence="2">
    <name type="scientific">Arcella intermedia</name>
    <dbReference type="NCBI Taxonomy" id="1963864"/>
    <lineage>
        <taxon>Eukaryota</taxon>
        <taxon>Amoebozoa</taxon>
        <taxon>Tubulinea</taxon>
        <taxon>Elardia</taxon>
        <taxon>Arcellinida</taxon>
        <taxon>Sphaerothecina</taxon>
        <taxon>Arcellidae</taxon>
        <taxon>Arcella</taxon>
    </lineage>
</organism>
<dbReference type="InterPro" id="IPR003347">
    <property type="entry name" value="JmjC_dom"/>
</dbReference>
<feature type="domain" description="JmjC" evidence="1">
    <location>
        <begin position="76"/>
        <end position="234"/>
    </location>
</feature>
<dbReference type="PANTHER" id="PTHR12461">
    <property type="entry name" value="HYPOXIA-INDUCIBLE FACTOR 1 ALPHA INHIBITOR-RELATED"/>
    <property type="match status" value="1"/>
</dbReference>
<dbReference type="EMBL" id="GIBP01003640">
    <property type="protein sequence ID" value="NDV32609.1"/>
    <property type="molecule type" value="Transcribed_RNA"/>
</dbReference>
<dbReference type="PANTHER" id="PTHR12461:SF105">
    <property type="entry name" value="HYPOXIA-INDUCIBLE FACTOR 1-ALPHA INHIBITOR"/>
    <property type="match status" value="1"/>
</dbReference>
<sequence length="368" mass="42717">MQRWRADYFISKVDHLVNISRPAACLKHCHPAQKVVPLFRESLPYAGLSYLSVARPSYKEEVSVRKLWEIIEEGSEVLYSSGNIELYPSLESELPDLSWFVMDPSEPPVVMLWMGSKGVTAPTHYDKSHNFFIQINGTKRFILSPPEEHNKLYLYPSLHPMRLQSQVDFWNVNRTKFNHFEEVLAYDVLLHPGDVLYLPPYWFHRVITEEPGIGLNIWSTSLPMKIEKNYKNLPLPVSPTWSKEQIRVGLYMFFHSLLMDILKHELAAQFFVQKMIDLQFTPVFGDIHIEVLICGFEGQYSFSKQSKEAIQQSAQIVAQQFSGIDNPYILELELFTYIEKATSVVLGAELVYPFLRDCLYPFNLLQTQ</sequence>
<dbReference type="AlphaFoldDB" id="A0A6B2L6L0"/>
<proteinExistence type="predicted"/>
<dbReference type="SUPFAM" id="SSF51197">
    <property type="entry name" value="Clavaminate synthase-like"/>
    <property type="match status" value="1"/>
</dbReference>
<dbReference type="SMART" id="SM00558">
    <property type="entry name" value="JmjC"/>
    <property type="match status" value="1"/>
</dbReference>
<dbReference type="InterPro" id="IPR014710">
    <property type="entry name" value="RmlC-like_jellyroll"/>
</dbReference>
<accession>A0A6B2L6L0</accession>
<evidence type="ECO:0000313" key="2">
    <source>
        <dbReference type="EMBL" id="NDV32609.1"/>
    </source>
</evidence>